<dbReference type="PROSITE" id="PS51354">
    <property type="entry name" value="GLUTAREDOXIN_2"/>
    <property type="match status" value="1"/>
</dbReference>
<dbReference type="STRING" id="5364.A0A5C3NLP5"/>
<dbReference type="Gene3D" id="3.40.30.10">
    <property type="entry name" value="Glutaredoxin"/>
    <property type="match status" value="1"/>
</dbReference>
<dbReference type="AlphaFoldDB" id="A0A5C3NLP5"/>
<dbReference type="SUPFAM" id="SSF52833">
    <property type="entry name" value="Thioredoxin-like"/>
    <property type="match status" value="1"/>
</dbReference>
<name>A0A5C3NLP5_9AGAM</name>
<organism evidence="1 2">
    <name type="scientific">Heliocybe sulcata</name>
    <dbReference type="NCBI Taxonomy" id="5364"/>
    <lineage>
        <taxon>Eukaryota</taxon>
        <taxon>Fungi</taxon>
        <taxon>Dikarya</taxon>
        <taxon>Basidiomycota</taxon>
        <taxon>Agaricomycotina</taxon>
        <taxon>Agaricomycetes</taxon>
        <taxon>Gloeophyllales</taxon>
        <taxon>Gloeophyllaceae</taxon>
        <taxon>Heliocybe</taxon>
    </lineage>
</organism>
<protein>
    <submittedName>
        <fullName evidence="1">Uncharacterized protein</fullName>
    </submittedName>
</protein>
<dbReference type="EMBL" id="ML213506">
    <property type="protein sequence ID" value="TFK54541.1"/>
    <property type="molecule type" value="Genomic_DNA"/>
</dbReference>
<reference evidence="1 2" key="1">
    <citation type="journal article" date="2019" name="Nat. Ecol. Evol.">
        <title>Megaphylogeny resolves global patterns of mushroom evolution.</title>
        <authorList>
            <person name="Varga T."/>
            <person name="Krizsan K."/>
            <person name="Foldi C."/>
            <person name="Dima B."/>
            <person name="Sanchez-Garcia M."/>
            <person name="Sanchez-Ramirez S."/>
            <person name="Szollosi G.J."/>
            <person name="Szarkandi J.G."/>
            <person name="Papp V."/>
            <person name="Albert L."/>
            <person name="Andreopoulos W."/>
            <person name="Angelini C."/>
            <person name="Antonin V."/>
            <person name="Barry K.W."/>
            <person name="Bougher N.L."/>
            <person name="Buchanan P."/>
            <person name="Buyck B."/>
            <person name="Bense V."/>
            <person name="Catcheside P."/>
            <person name="Chovatia M."/>
            <person name="Cooper J."/>
            <person name="Damon W."/>
            <person name="Desjardin D."/>
            <person name="Finy P."/>
            <person name="Geml J."/>
            <person name="Haridas S."/>
            <person name="Hughes K."/>
            <person name="Justo A."/>
            <person name="Karasinski D."/>
            <person name="Kautmanova I."/>
            <person name="Kiss B."/>
            <person name="Kocsube S."/>
            <person name="Kotiranta H."/>
            <person name="LaButti K.M."/>
            <person name="Lechner B.E."/>
            <person name="Liimatainen K."/>
            <person name="Lipzen A."/>
            <person name="Lukacs Z."/>
            <person name="Mihaltcheva S."/>
            <person name="Morgado L.N."/>
            <person name="Niskanen T."/>
            <person name="Noordeloos M.E."/>
            <person name="Ohm R.A."/>
            <person name="Ortiz-Santana B."/>
            <person name="Ovrebo C."/>
            <person name="Racz N."/>
            <person name="Riley R."/>
            <person name="Savchenko A."/>
            <person name="Shiryaev A."/>
            <person name="Soop K."/>
            <person name="Spirin V."/>
            <person name="Szebenyi C."/>
            <person name="Tomsovsky M."/>
            <person name="Tulloss R.E."/>
            <person name="Uehling J."/>
            <person name="Grigoriev I.V."/>
            <person name="Vagvolgyi C."/>
            <person name="Papp T."/>
            <person name="Martin F.M."/>
            <person name="Miettinen O."/>
            <person name="Hibbett D.S."/>
            <person name="Nagy L.G."/>
        </authorList>
    </citation>
    <scope>NUCLEOTIDE SEQUENCE [LARGE SCALE GENOMIC DNA]</scope>
    <source>
        <strain evidence="1 2">OMC1185</strain>
    </source>
</reference>
<dbReference type="InterPro" id="IPR036249">
    <property type="entry name" value="Thioredoxin-like_sf"/>
</dbReference>
<proteinExistence type="predicted"/>
<evidence type="ECO:0000313" key="2">
    <source>
        <dbReference type="Proteomes" id="UP000305948"/>
    </source>
</evidence>
<accession>A0A5C3NLP5</accession>
<evidence type="ECO:0000313" key="1">
    <source>
        <dbReference type="EMBL" id="TFK54541.1"/>
    </source>
</evidence>
<dbReference type="OrthoDB" id="423313at2759"/>
<gene>
    <name evidence="1" type="ORF">OE88DRAFT_1624753</name>
</gene>
<dbReference type="Proteomes" id="UP000305948">
    <property type="component" value="Unassembled WGS sequence"/>
</dbReference>
<keyword evidence="2" id="KW-1185">Reference proteome</keyword>
<sequence length="173" mass="19286">MEPAEELAAVTSFIVSLPQNVIPPSVDPSKPIDPELVLDFDTRGEKARDELDEVVRDVWNRFPVILFSKYHSAASREVKALLEAMNLKPSPTIIDVDQRPDADTLQPLLYRLTTPYLEETEATDDPSLPILLLSGQPLSLSQIRALDERHELRPMVAKSGAVINGGKRKKGHR</sequence>